<comment type="similarity">
    <text evidence="3">Belongs to the RLP family.</text>
</comment>
<organism evidence="26 27">
    <name type="scientific">Brassica cretica</name>
    <name type="common">Mustard</name>
    <dbReference type="NCBI Taxonomy" id="69181"/>
    <lineage>
        <taxon>Eukaryota</taxon>
        <taxon>Viridiplantae</taxon>
        <taxon>Streptophyta</taxon>
        <taxon>Embryophyta</taxon>
        <taxon>Tracheophyta</taxon>
        <taxon>Spermatophyta</taxon>
        <taxon>Magnoliopsida</taxon>
        <taxon>eudicotyledons</taxon>
        <taxon>Gunneridae</taxon>
        <taxon>Pentapetalae</taxon>
        <taxon>rosids</taxon>
        <taxon>malvids</taxon>
        <taxon>Brassicales</taxon>
        <taxon>Brassicaceae</taxon>
        <taxon>Brassiceae</taxon>
        <taxon>Brassica</taxon>
    </lineage>
</organism>
<feature type="chain" id="PRO_5035918432" description="non-specific serine/threonine protein kinase" evidence="24">
    <location>
        <begin position="20"/>
        <end position="1014"/>
    </location>
</feature>
<dbReference type="FunFam" id="3.80.10.10:FF:000288">
    <property type="entry name" value="LRR receptor-like serine/threonine-protein kinase EFR"/>
    <property type="match status" value="1"/>
</dbReference>
<gene>
    <name evidence="26" type="ORF">F2Q68_00003564</name>
</gene>
<dbReference type="Pfam" id="PF07714">
    <property type="entry name" value="PK_Tyr_Ser-Thr"/>
    <property type="match status" value="1"/>
</dbReference>
<dbReference type="GO" id="GO:0005524">
    <property type="term" value="F:ATP binding"/>
    <property type="evidence" value="ECO:0007669"/>
    <property type="project" value="UniProtKB-UniRule"/>
</dbReference>
<evidence type="ECO:0000256" key="2">
    <source>
        <dbReference type="ARBA" id="ARBA00008684"/>
    </source>
</evidence>
<dbReference type="Gene3D" id="3.80.10.10">
    <property type="entry name" value="Ribonuclease Inhibitor"/>
    <property type="match status" value="4"/>
</dbReference>
<evidence type="ECO:0000256" key="8">
    <source>
        <dbReference type="ARBA" id="ARBA00022614"/>
    </source>
</evidence>
<dbReference type="PANTHER" id="PTHR27008">
    <property type="entry name" value="OS04G0122200 PROTEIN"/>
    <property type="match status" value="1"/>
</dbReference>
<dbReference type="InterPro" id="IPR001611">
    <property type="entry name" value="Leu-rich_rpt"/>
</dbReference>
<dbReference type="InterPro" id="IPR032675">
    <property type="entry name" value="LRR_dom_sf"/>
</dbReference>
<keyword evidence="19" id="KW-0325">Glycoprotein</keyword>
<evidence type="ECO:0000256" key="18">
    <source>
        <dbReference type="ARBA" id="ARBA00023170"/>
    </source>
</evidence>
<dbReference type="SMART" id="SM00220">
    <property type="entry name" value="S_TKc"/>
    <property type="match status" value="1"/>
</dbReference>
<dbReference type="InterPro" id="IPR003591">
    <property type="entry name" value="Leu-rich_rpt_typical-subtyp"/>
</dbReference>
<evidence type="ECO:0000256" key="7">
    <source>
        <dbReference type="ARBA" id="ARBA00022553"/>
    </source>
</evidence>
<dbReference type="InterPro" id="IPR011009">
    <property type="entry name" value="Kinase-like_dom_sf"/>
</dbReference>
<keyword evidence="9" id="KW-0808">Transferase</keyword>
<dbReference type="PANTHER" id="PTHR27008:SF478">
    <property type="entry name" value="PROTEIN KINASE DOMAIN-CONTAINING PROTEIN"/>
    <property type="match status" value="1"/>
</dbReference>
<dbReference type="FunFam" id="3.30.200.20:FF:000432">
    <property type="entry name" value="LRR receptor-like serine/threonine-protein kinase EFR"/>
    <property type="match status" value="1"/>
</dbReference>
<feature type="domain" description="Protein kinase" evidence="25">
    <location>
        <begin position="706"/>
        <end position="1006"/>
    </location>
</feature>
<evidence type="ECO:0000256" key="21">
    <source>
        <dbReference type="ARBA" id="ARBA00048679"/>
    </source>
</evidence>
<evidence type="ECO:0000256" key="22">
    <source>
        <dbReference type="PROSITE-ProRule" id="PRU10141"/>
    </source>
</evidence>
<comment type="subcellular location">
    <subcellularLocation>
        <location evidence="1">Cell membrane</location>
        <topology evidence="1">Single-pass type I membrane protein</topology>
    </subcellularLocation>
</comment>
<dbReference type="Pfam" id="PF08263">
    <property type="entry name" value="LRRNT_2"/>
    <property type="match status" value="1"/>
</dbReference>
<sequence length="1014" mass="111043">MRSNIFLLFSFSALMLLEAFPFSYETDRKSLLAFKSQVSESKRDVLSSWNNSVSMCNWKGVTCGHKHKRVIDLNLAGLQLGGVISPSIGNLSFLISLDLSNNAFGGTIPHEVGNLFRLLLLSMSSNALSGEIPIGLFNCSRLIELYLDSNHLGGRIPSEIGSLTNLNNLNICENNLEGKLPTSLGNMTSIMQVKIYGNNLEGEIPYDITTSWNQMVFLDISINKLSGSFPPPIYNFTSLQYLSISDNYFTGPLRPDLGELLPNLLELNMGRNLLDGAIPATLSNISTLQMLAIDNNTLTGSIPPSFGKLRNLRYLALRYNSLGSHSSGDVEFLGGLTNCTQLEVLTVAGNRLGGHLPASIANLSINLRGLNLGKNFISGSIPRDIGRLVNLQTLGLQENQLKGLLPTSIGKLLQLGTLDLSSNSLSGEIPSSIGNNSRLDKLKLFNNSFEGTIPLSIGNCTSLRFLWIGSNRLDGPIPWDIMGSQSLVELDVSGNSLTGYLPKDVGRLGNLVTLAAADNKLSGKIPPSLGDCLSMVTLFLQGNYFDGAIPDIRGLKGLKRVDFSRNSLSGSIPAYFSDFSSLEYLNLSVNNFDGNLPTQGKFRNTTIVSVFGNKNLCGGIKGFKLKPCFTETQRRRSKHHFLLNKAVIGVSGSIALLLLLFLVFVLLRWFREGKKNHITNNPTPSTLEVFHEKISYGEIRNATDGFSLSNMIGSGSFGTVFKALFPADNKVVAVKVLNMQIRGAMKSFMAECESLKNIRHRNLVKLLTACSSIDFQGNEFRALVYEFMSNGSLDMWLHPGEVEEIFRPSRTLTLLERLNIGIDVASVLDYLHVHCHEPIAHCDIKPSNVLLDDDFTAHVSDFGLARLLLKFDQESFFNQLSSAGVRGTIGYAAPEYGMGGQPTIHGDVYSFGVLLLEMFTGKRPTNELFGGNFTLNSYTKSALPERVLDVVDKSILQNGLKVGFPVVECLTLVLEVGLRCCEESPANRLATSEAKKELISIREMFFKATRTARG</sequence>
<feature type="signal peptide" evidence="24">
    <location>
        <begin position="1"/>
        <end position="19"/>
    </location>
</feature>
<accession>A0A8S9J6V1</accession>
<evidence type="ECO:0000256" key="23">
    <source>
        <dbReference type="SAM" id="Phobius"/>
    </source>
</evidence>
<dbReference type="InterPro" id="IPR013210">
    <property type="entry name" value="LRR_N_plant-typ"/>
</dbReference>
<evidence type="ECO:0000256" key="12">
    <source>
        <dbReference type="ARBA" id="ARBA00022737"/>
    </source>
</evidence>
<dbReference type="Pfam" id="PF23598">
    <property type="entry name" value="LRR_14"/>
    <property type="match status" value="2"/>
</dbReference>
<evidence type="ECO:0000256" key="11">
    <source>
        <dbReference type="ARBA" id="ARBA00022729"/>
    </source>
</evidence>
<dbReference type="Proteomes" id="UP000712281">
    <property type="component" value="Unassembled WGS sequence"/>
</dbReference>
<dbReference type="GO" id="GO:0005886">
    <property type="term" value="C:plasma membrane"/>
    <property type="evidence" value="ECO:0007669"/>
    <property type="project" value="UniProtKB-SubCell"/>
</dbReference>
<evidence type="ECO:0000313" key="26">
    <source>
        <dbReference type="EMBL" id="KAF2578020.1"/>
    </source>
</evidence>
<dbReference type="InterPro" id="IPR008271">
    <property type="entry name" value="Ser/Thr_kinase_AS"/>
</dbReference>
<keyword evidence="7" id="KW-0597">Phosphoprotein</keyword>
<evidence type="ECO:0000256" key="10">
    <source>
        <dbReference type="ARBA" id="ARBA00022692"/>
    </source>
</evidence>
<evidence type="ECO:0000256" key="6">
    <source>
        <dbReference type="ARBA" id="ARBA00022527"/>
    </source>
</evidence>
<dbReference type="InterPro" id="IPR001245">
    <property type="entry name" value="Ser-Thr/Tyr_kinase_cat_dom"/>
</dbReference>
<dbReference type="PROSITE" id="PS50011">
    <property type="entry name" value="PROTEIN_KINASE_DOM"/>
    <property type="match status" value="1"/>
</dbReference>
<dbReference type="SUPFAM" id="SSF52058">
    <property type="entry name" value="L domain-like"/>
    <property type="match status" value="2"/>
</dbReference>
<evidence type="ECO:0000256" key="20">
    <source>
        <dbReference type="ARBA" id="ARBA00047899"/>
    </source>
</evidence>
<dbReference type="PROSITE" id="PS00107">
    <property type="entry name" value="PROTEIN_KINASE_ATP"/>
    <property type="match status" value="1"/>
</dbReference>
<dbReference type="InterPro" id="IPR055414">
    <property type="entry name" value="LRR_R13L4/SHOC2-like"/>
</dbReference>
<evidence type="ECO:0000256" key="1">
    <source>
        <dbReference type="ARBA" id="ARBA00004251"/>
    </source>
</evidence>
<evidence type="ECO:0000256" key="19">
    <source>
        <dbReference type="ARBA" id="ARBA00023180"/>
    </source>
</evidence>
<proteinExistence type="inferred from homology"/>
<dbReference type="SMART" id="SM00369">
    <property type="entry name" value="LRR_TYP"/>
    <property type="match status" value="7"/>
</dbReference>
<keyword evidence="13 22" id="KW-0547">Nucleotide-binding</keyword>
<dbReference type="Gene3D" id="1.10.510.10">
    <property type="entry name" value="Transferase(Phosphotransferase) domain 1"/>
    <property type="match status" value="1"/>
</dbReference>
<comment type="similarity">
    <text evidence="2">Belongs to the protein kinase superfamily. Ser/Thr protein kinase family.</text>
</comment>
<name>A0A8S9J6V1_BRACR</name>
<keyword evidence="14" id="KW-0418">Kinase</keyword>
<evidence type="ECO:0000256" key="24">
    <source>
        <dbReference type="SAM" id="SignalP"/>
    </source>
</evidence>
<dbReference type="Gene3D" id="3.30.200.20">
    <property type="entry name" value="Phosphorylase Kinase, domain 1"/>
    <property type="match status" value="1"/>
</dbReference>
<dbReference type="EMBL" id="QGKW02001660">
    <property type="protein sequence ID" value="KAF2578020.1"/>
    <property type="molecule type" value="Genomic_DNA"/>
</dbReference>
<dbReference type="Pfam" id="PF00560">
    <property type="entry name" value="LRR_1"/>
    <property type="match status" value="3"/>
</dbReference>
<dbReference type="InterPro" id="IPR051809">
    <property type="entry name" value="Plant_receptor-like_S/T_kinase"/>
</dbReference>
<evidence type="ECO:0000313" key="27">
    <source>
        <dbReference type="Proteomes" id="UP000712281"/>
    </source>
</evidence>
<comment type="catalytic activity">
    <reaction evidence="21">
        <text>L-seryl-[protein] + ATP = O-phospho-L-seryl-[protein] + ADP + H(+)</text>
        <dbReference type="Rhea" id="RHEA:17989"/>
        <dbReference type="Rhea" id="RHEA-COMP:9863"/>
        <dbReference type="Rhea" id="RHEA-COMP:11604"/>
        <dbReference type="ChEBI" id="CHEBI:15378"/>
        <dbReference type="ChEBI" id="CHEBI:29999"/>
        <dbReference type="ChEBI" id="CHEBI:30616"/>
        <dbReference type="ChEBI" id="CHEBI:83421"/>
        <dbReference type="ChEBI" id="CHEBI:456216"/>
        <dbReference type="EC" id="2.7.11.1"/>
    </reaction>
</comment>
<feature type="binding site" evidence="22">
    <location>
        <position position="735"/>
    </location>
    <ligand>
        <name>ATP</name>
        <dbReference type="ChEBI" id="CHEBI:30616"/>
    </ligand>
</feature>
<dbReference type="PROSITE" id="PS00108">
    <property type="entry name" value="PROTEIN_KINASE_ST"/>
    <property type="match status" value="1"/>
</dbReference>
<keyword evidence="12" id="KW-0677">Repeat</keyword>
<evidence type="ECO:0000259" key="25">
    <source>
        <dbReference type="PROSITE" id="PS50011"/>
    </source>
</evidence>
<keyword evidence="17 23" id="KW-0472">Membrane</keyword>
<protein>
    <recommendedName>
        <fullName evidence="4">non-specific serine/threonine protein kinase</fullName>
        <ecNumber evidence="4">2.7.11.1</ecNumber>
    </recommendedName>
</protein>
<reference evidence="26" key="1">
    <citation type="submission" date="2019-12" db="EMBL/GenBank/DDBJ databases">
        <title>Genome sequencing and annotation of Brassica cretica.</title>
        <authorList>
            <person name="Studholme D.J."/>
            <person name="Sarris P.F."/>
        </authorList>
    </citation>
    <scope>NUCLEOTIDE SEQUENCE</scope>
    <source>
        <strain evidence="26">PFS-001/15</strain>
        <tissue evidence="26">Leaf</tissue>
    </source>
</reference>
<keyword evidence="6" id="KW-0723">Serine/threonine-protein kinase</keyword>
<evidence type="ECO:0000256" key="9">
    <source>
        <dbReference type="ARBA" id="ARBA00022679"/>
    </source>
</evidence>
<keyword evidence="11 24" id="KW-0732">Signal</keyword>
<evidence type="ECO:0000256" key="3">
    <source>
        <dbReference type="ARBA" id="ARBA00009592"/>
    </source>
</evidence>
<evidence type="ECO:0000256" key="16">
    <source>
        <dbReference type="ARBA" id="ARBA00022989"/>
    </source>
</evidence>
<dbReference type="AlphaFoldDB" id="A0A8S9J6V1"/>
<dbReference type="SUPFAM" id="SSF56112">
    <property type="entry name" value="Protein kinase-like (PK-like)"/>
    <property type="match status" value="1"/>
</dbReference>
<keyword evidence="8" id="KW-0433">Leucine-rich repeat</keyword>
<dbReference type="InterPro" id="IPR000719">
    <property type="entry name" value="Prot_kinase_dom"/>
</dbReference>
<evidence type="ECO:0000256" key="4">
    <source>
        <dbReference type="ARBA" id="ARBA00012513"/>
    </source>
</evidence>
<evidence type="ECO:0000256" key="13">
    <source>
        <dbReference type="ARBA" id="ARBA00022741"/>
    </source>
</evidence>
<dbReference type="InterPro" id="IPR017441">
    <property type="entry name" value="Protein_kinase_ATP_BS"/>
</dbReference>
<dbReference type="EC" id="2.7.11.1" evidence="4"/>
<keyword evidence="5" id="KW-1003">Cell membrane</keyword>
<evidence type="ECO:0000256" key="15">
    <source>
        <dbReference type="ARBA" id="ARBA00022840"/>
    </source>
</evidence>
<dbReference type="FunFam" id="3.80.10.10:FF:000275">
    <property type="entry name" value="Leucine-rich repeat receptor-like protein kinase"/>
    <property type="match status" value="1"/>
</dbReference>
<keyword evidence="16 23" id="KW-1133">Transmembrane helix</keyword>
<keyword evidence="15 22" id="KW-0067">ATP-binding</keyword>
<keyword evidence="18" id="KW-0675">Receptor</keyword>
<dbReference type="FunFam" id="1.10.510.10:FF:000358">
    <property type="entry name" value="Putative leucine-rich repeat receptor-like serine/threonine-protein kinase"/>
    <property type="match status" value="1"/>
</dbReference>
<evidence type="ECO:0000256" key="14">
    <source>
        <dbReference type="ARBA" id="ARBA00022777"/>
    </source>
</evidence>
<evidence type="ECO:0000256" key="17">
    <source>
        <dbReference type="ARBA" id="ARBA00023136"/>
    </source>
</evidence>
<keyword evidence="10 23" id="KW-0812">Transmembrane</keyword>
<evidence type="ECO:0000256" key="5">
    <source>
        <dbReference type="ARBA" id="ARBA00022475"/>
    </source>
</evidence>
<comment type="caution">
    <text evidence="26">The sequence shown here is derived from an EMBL/GenBank/DDBJ whole genome shotgun (WGS) entry which is preliminary data.</text>
</comment>
<comment type="catalytic activity">
    <reaction evidence="20">
        <text>L-threonyl-[protein] + ATP = O-phospho-L-threonyl-[protein] + ADP + H(+)</text>
        <dbReference type="Rhea" id="RHEA:46608"/>
        <dbReference type="Rhea" id="RHEA-COMP:11060"/>
        <dbReference type="Rhea" id="RHEA-COMP:11605"/>
        <dbReference type="ChEBI" id="CHEBI:15378"/>
        <dbReference type="ChEBI" id="CHEBI:30013"/>
        <dbReference type="ChEBI" id="CHEBI:30616"/>
        <dbReference type="ChEBI" id="CHEBI:61977"/>
        <dbReference type="ChEBI" id="CHEBI:456216"/>
        <dbReference type="EC" id="2.7.11.1"/>
    </reaction>
</comment>
<feature type="transmembrane region" description="Helical" evidence="23">
    <location>
        <begin position="646"/>
        <end position="667"/>
    </location>
</feature>
<dbReference type="GO" id="GO:0004674">
    <property type="term" value="F:protein serine/threonine kinase activity"/>
    <property type="evidence" value="ECO:0007669"/>
    <property type="project" value="UniProtKB-KW"/>
</dbReference>